<feature type="compositionally biased region" description="Acidic residues" evidence="1">
    <location>
        <begin position="48"/>
        <end position="84"/>
    </location>
</feature>
<feature type="region of interest" description="Disordered" evidence="1">
    <location>
        <begin position="1"/>
        <end position="101"/>
    </location>
</feature>
<organism evidence="2 3">
    <name type="scientific">reindeer adenovirus 1</name>
    <dbReference type="NCBI Taxonomy" id="2885353"/>
    <lineage>
        <taxon>Viruses</taxon>
        <taxon>Varidnaviria</taxon>
        <taxon>Bamfordvirae</taxon>
        <taxon>Preplasmiviricota</taxon>
        <taxon>Polisuviricotina</taxon>
        <taxon>Pharingeaviricetes</taxon>
        <taxon>Rowavirales</taxon>
        <taxon>Adenoviridae</taxon>
        <taxon>Mastadenovirus</taxon>
        <taxon>Mastadenovirus tarandri</taxon>
    </lineage>
</organism>
<protein>
    <submittedName>
        <fullName evidence="2">22K protein</fullName>
    </submittedName>
</protein>
<feature type="compositionally biased region" description="Low complexity" evidence="1">
    <location>
        <begin position="1"/>
        <end position="27"/>
    </location>
</feature>
<evidence type="ECO:0000256" key="1">
    <source>
        <dbReference type="SAM" id="MobiDB-lite"/>
    </source>
</evidence>
<name>A0AAE8Y8A9_9ADEN</name>
<dbReference type="EMBL" id="MZ507556">
    <property type="protein sequence ID" value="UDF05971.1"/>
    <property type="molecule type" value="Genomic_DNA"/>
</dbReference>
<reference evidence="2 3" key="1">
    <citation type="submission" date="2021-07" db="EMBL/GenBank/DDBJ databases">
        <title>Novel adenovirus associated with necrotizing bronchiolitis in a captive reindeer (Rangifer tarandus).</title>
        <authorList>
            <person name="Dastjerdi A."/>
            <person name="Jeckel S."/>
            <person name="Davies H."/>
            <person name="Irving J."/>
            <person name="Lounge C."/>
            <person name="Plummer C."/>
            <person name="Vidovszky M.Z."/>
            <person name="Harrach B."/>
            <person name="Chantrey J."/>
            <person name="Williams J."/>
        </authorList>
    </citation>
    <scope>NUCLEOTIDE SEQUENCE [LARGE SCALE GENOMIC DNA]</scope>
    <source>
        <strain evidence="2 3">UK_2021</strain>
    </source>
</reference>
<evidence type="ECO:0000313" key="3">
    <source>
        <dbReference type="Proteomes" id="UP001264104"/>
    </source>
</evidence>
<keyword evidence="3" id="KW-1185">Reference proteome</keyword>
<dbReference type="Proteomes" id="UP001264104">
    <property type="component" value="Segment"/>
</dbReference>
<sequence length="273" mass="29562">MRARTTPGTGASAPATEQAQPPQTAEPPSKKARRKATTALNSSAVLEDISEGEEGFPLTDEDDGETLDSDFSDFTDEDDEEEDMISIRRGLGPSGDLEEGEIPTTTTAAAAAAAAAAPKRGQGKKSRWDQQVRTAAPLKGVRGKKSYSSWKPLKAAILSCLLQSSGSTSFTRRYLLFRHGVSVPSRVIRYYNSHYRREAGQDRQPEPKTEPPQCQLGGGPNSAPTGTSARTRPATPRRRQRRHSRKAPRAHLSHPLRDIPAESGPALPPQSEK</sequence>
<feature type="compositionally biased region" description="Basic and acidic residues" evidence="1">
    <location>
        <begin position="196"/>
        <end position="209"/>
    </location>
</feature>
<proteinExistence type="predicted"/>
<feature type="compositionally biased region" description="Basic residues" evidence="1">
    <location>
        <begin position="235"/>
        <end position="254"/>
    </location>
</feature>
<feature type="compositionally biased region" description="Low complexity" evidence="1">
    <location>
        <begin position="223"/>
        <end position="234"/>
    </location>
</feature>
<feature type="region of interest" description="Disordered" evidence="1">
    <location>
        <begin position="196"/>
        <end position="273"/>
    </location>
</feature>
<accession>A0AAE8Y8A9</accession>
<evidence type="ECO:0000313" key="2">
    <source>
        <dbReference type="EMBL" id="UDF05971.1"/>
    </source>
</evidence>